<organism evidence="3">
    <name type="scientific">marine metagenome</name>
    <dbReference type="NCBI Taxonomy" id="408172"/>
    <lineage>
        <taxon>unclassified sequences</taxon>
        <taxon>metagenomes</taxon>
        <taxon>ecological metagenomes</taxon>
    </lineage>
</organism>
<protein>
    <recommendedName>
        <fullName evidence="4">Beta-lactamase</fullName>
    </recommendedName>
</protein>
<dbReference type="InterPro" id="IPR011990">
    <property type="entry name" value="TPR-like_helical_dom_sf"/>
</dbReference>
<comment type="similarity">
    <text evidence="1">Belongs to the hcp beta-lactamase family.</text>
</comment>
<dbReference type="AlphaFoldDB" id="A0A381Z1L4"/>
<reference evidence="3" key="1">
    <citation type="submission" date="2018-05" db="EMBL/GenBank/DDBJ databases">
        <authorList>
            <person name="Lanie J.A."/>
            <person name="Ng W.-L."/>
            <person name="Kazmierczak K.M."/>
            <person name="Andrzejewski T.M."/>
            <person name="Davidsen T.M."/>
            <person name="Wayne K.J."/>
            <person name="Tettelin H."/>
            <person name="Glass J.I."/>
            <person name="Rusch D."/>
            <person name="Podicherti R."/>
            <person name="Tsui H.-C.T."/>
            <person name="Winkler M.E."/>
        </authorList>
    </citation>
    <scope>NUCLEOTIDE SEQUENCE</scope>
</reference>
<dbReference type="SUPFAM" id="SSF81901">
    <property type="entry name" value="HCP-like"/>
    <property type="match status" value="1"/>
</dbReference>
<dbReference type="PANTHER" id="PTHR13891:SF1">
    <property type="entry name" value="CYTOCHROME C OXIDASE ASSEMBLY FACTOR 7"/>
    <property type="match status" value="1"/>
</dbReference>
<proteinExistence type="inferred from homology"/>
<dbReference type="PANTHER" id="PTHR13891">
    <property type="entry name" value="CYTOCHROME C OXIDASE ASSEMBLY FACTOR 7"/>
    <property type="match status" value="1"/>
</dbReference>
<gene>
    <name evidence="3" type="ORF">METZ01_LOCUS135943</name>
</gene>
<accession>A0A381Z1L4</accession>
<dbReference type="Gene3D" id="1.25.40.10">
    <property type="entry name" value="Tetratricopeptide repeat domain"/>
    <property type="match status" value="1"/>
</dbReference>
<evidence type="ECO:0000313" key="3">
    <source>
        <dbReference type="EMBL" id="SVA83089.1"/>
    </source>
</evidence>
<evidence type="ECO:0000256" key="2">
    <source>
        <dbReference type="ARBA" id="ARBA00022737"/>
    </source>
</evidence>
<sequence>MAQEEEKMEALCKEGNSTACFRIGERYRTLDRDNKKALKYYVIACEAGYMTGCTNGGIILAMKGTPYSKDFKQAREMFAKACEAGEDQSCFNMGTLNYKEGRQSKAIKYYKKACGMGNQAGCAREKRLKR</sequence>
<dbReference type="InterPro" id="IPR040239">
    <property type="entry name" value="HcpB-like"/>
</dbReference>
<dbReference type="Pfam" id="PF08238">
    <property type="entry name" value="Sel1"/>
    <property type="match status" value="3"/>
</dbReference>
<evidence type="ECO:0000256" key="1">
    <source>
        <dbReference type="ARBA" id="ARBA00008486"/>
    </source>
</evidence>
<evidence type="ECO:0008006" key="4">
    <source>
        <dbReference type="Google" id="ProtNLM"/>
    </source>
</evidence>
<dbReference type="InterPro" id="IPR006597">
    <property type="entry name" value="Sel1-like"/>
</dbReference>
<dbReference type="SMART" id="SM00671">
    <property type="entry name" value="SEL1"/>
    <property type="match status" value="3"/>
</dbReference>
<name>A0A381Z1L4_9ZZZZ</name>
<keyword evidence="2" id="KW-0677">Repeat</keyword>
<dbReference type="EMBL" id="UINC01019601">
    <property type="protein sequence ID" value="SVA83089.1"/>
    <property type="molecule type" value="Genomic_DNA"/>
</dbReference>